<dbReference type="EMBL" id="SRLO01000197">
    <property type="protein sequence ID" value="TNN67903.1"/>
    <property type="molecule type" value="Genomic_DNA"/>
</dbReference>
<protein>
    <submittedName>
        <fullName evidence="2">Uncharacterized protein</fullName>
    </submittedName>
</protein>
<proteinExistence type="predicted"/>
<gene>
    <name evidence="2" type="ORF">EYF80_021872</name>
</gene>
<accession>A0A4Z2HSE7</accession>
<reference evidence="2 3" key="1">
    <citation type="submission" date="2019-03" db="EMBL/GenBank/DDBJ databases">
        <title>First draft genome of Liparis tanakae, snailfish: a comprehensive survey of snailfish specific genes.</title>
        <authorList>
            <person name="Kim W."/>
            <person name="Song I."/>
            <person name="Jeong J.-H."/>
            <person name="Kim D."/>
            <person name="Kim S."/>
            <person name="Ryu S."/>
            <person name="Song J.Y."/>
            <person name="Lee S.K."/>
        </authorList>
    </citation>
    <scope>NUCLEOTIDE SEQUENCE [LARGE SCALE GENOMIC DNA]</scope>
    <source>
        <tissue evidence="2">Muscle</tissue>
    </source>
</reference>
<feature type="compositionally biased region" description="Basic and acidic residues" evidence="1">
    <location>
        <begin position="15"/>
        <end position="29"/>
    </location>
</feature>
<organism evidence="2 3">
    <name type="scientific">Liparis tanakae</name>
    <name type="common">Tanaka's snailfish</name>
    <dbReference type="NCBI Taxonomy" id="230148"/>
    <lineage>
        <taxon>Eukaryota</taxon>
        <taxon>Metazoa</taxon>
        <taxon>Chordata</taxon>
        <taxon>Craniata</taxon>
        <taxon>Vertebrata</taxon>
        <taxon>Euteleostomi</taxon>
        <taxon>Actinopterygii</taxon>
        <taxon>Neopterygii</taxon>
        <taxon>Teleostei</taxon>
        <taxon>Neoteleostei</taxon>
        <taxon>Acanthomorphata</taxon>
        <taxon>Eupercaria</taxon>
        <taxon>Perciformes</taxon>
        <taxon>Cottioidei</taxon>
        <taxon>Cottales</taxon>
        <taxon>Liparidae</taxon>
        <taxon>Liparis</taxon>
    </lineage>
</organism>
<dbReference type="Proteomes" id="UP000314294">
    <property type="component" value="Unassembled WGS sequence"/>
</dbReference>
<feature type="region of interest" description="Disordered" evidence="1">
    <location>
        <begin position="15"/>
        <end position="63"/>
    </location>
</feature>
<keyword evidence="3" id="KW-1185">Reference proteome</keyword>
<sequence length="83" mass="9386">MVASVIMVVIMDPGQNRETEINKIPKDHPAPSTSSVQRKTDDDDSDHLQLSSPETKRVRKKLCSSVHLKQQQFISTQRQNKDG</sequence>
<name>A0A4Z2HSE7_9TELE</name>
<comment type="caution">
    <text evidence="2">The sequence shown here is derived from an EMBL/GenBank/DDBJ whole genome shotgun (WGS) entry which is preliminary data.</text>
</comment>
<evidence type="ECO:0000256" key="1">
    <source>
        <dbReference type="SAM" id="MobiDB-lite"/>
    </source>
</evidence>
<dbReference type="AlphaFoldDB" id="A0A4Z2HSE7"/>
<evidence type="ECO:0000313" key="2">
    <source>
        <dbReference type="EMBL" id="TNN67903.1"/>
    </source>
</evidence>
<evidence type="ECO:0000313" key="3">
    <source>
        <dbReference type="Proteomes" id="UP000314294"/>
    </source>
</evidence>